<dbReference type="EMBL" id="KZ305018">
    <property type="protein sequence ID" value="PIA64628.1"/>
    <property type="molecule type" value="Genomic_DNA"/>
</dbReference>
<accession>A0A2G5F9L2</accession>
<gene>
    <name evidence="3" type="ORF">AQUCO_00100240v1</name>
</gene>
<dbReference type="GO" id="GO:0005634">
    <property type="term" value="C:nucleus"/>
    <property type="evidence" value="ECO:0007669"/>
    <property type="project" value="TreeGrafter"/>
</dbReference>
<feature type="compositionally biased region" description="Basic and acidic residues" evidence="2">
    <location>
        <begin position="446"/>
        <end position="504"/>
    </location>
</feature>
<dbReference type="AlphaFoldDB" id="A0A2G5F9L2"/>
<dbReference type="STRING" id="218851.A0A2G5F9L2"/>
<dbReference type="GO" id="GO:0000056">
    <property type="term" value="P:ribosomal small subunit export from nucleus"/>
    <property type="evidence" value="ECO:0007669"/>
    <property type="project" value="TreeGrafter"/>
</dbReference>
<dbReference type="GO" id="GO:0005829">
    <property type="term" value="C:cytosol"/>
    <property type="evidence" value="ECO:0007669"/>
    <property type="project" value="TreeGrafter"/>
</dbReference>
<dbReference type="GO" id="GO:0042274">
    <property type="term" value="P:ribosomal small subunit biogenesis"/>
    <property type="evidence" value="ECO:0007669"/>
    <property type="project" value="InterPro"/>
</dbReference>
<protein>
    <recommendedName>
        <fullName evidence="5">Low temperature viability protein</fullName>
    </recommendedName>
</protein>
<dbReference type="PANTHER" id="PTHR21531:SF0">
    <property type="entry name" value="PROTEIN LTV1 HOMOLOG"/>
    <property type="match status" value="1"/>
</dbReference>
<name>A0A2G5F9L2_AQUCA</name>
<keyword evidence="4" id="KW-1185">Reference proteome</keyword>
<proteinExistence type="inferred from homology"/>
<comment type="similarity">
    <text evidence="1">Belongs to the LTV1 family.</text>
</comment>
<dbReference type="OrthoDB" id="5852896at2759"/>
<dbReference type="EMBL" id="KZ305018">
    <property type="protein sequence ID" value="PIA64630.1"/>
    <property type="molecule type" value="Genomic_DNA"/>
</dbReference>
<dbReference type="InterPro" id="IPR007307">
    <property type="entry name" value="Ltv1"/>
</dbReference>
<evidence type="ECO:0000313" key="3">
    <source>
        <dbReference type="EMBL" id="PIA64630.1"/>
    </source>
</evidence>
<dbReference type="FunCoup" id="A0A2G5F9L2">
    <property type="interactions" value="2643"/>
</dbReference>
<dbReference type="PANTHER" id="PTHR21531">
    <property type="entry name" value="LOW-TEMPERATURE VIABILITY PROTEIN LTV1-RELATED"/>
    <property type="match status" value="1"/>
</dbReference>
<evidence type="ECO:0000256" key="1">
    <source>
        <dbReference type="ARBA" id="ARBA00009078"/>
    </source>
</evidence>
<feature type="region of interest" description="Disordered" evidence="2">
    <location>
        <begin position="431"/>
        <end position="516"/>
    </location>
</feature>
<evidence type="ECO:0000256" key="2">
    <source>
        <dbReference type="SAM" id="MobiDB-lite"/>
    </source>
</evidence>
<dbReference type="GO" id="GO:0030688">
    <property type="term" value="C:preribosome, small subunit precursor"/>
    <property type="evidence" value="ECO:0007669"/>
    <property type="project" value="TreeGrafter"/>
</dbReference>
<evidence type="ECO:0000313" key="4">
    <source>
        <dbReference type="Proteomes" id="UP000230069"/>
    </source>
</evidence>
<sequence>MGRKKFIEKKKSATFQLLARDSADPNYNEGPSGDRVFVRVDNNNYTIPDFGDEDADDGSVDTHSVDDPYSKFADAPGDEDEDEVYGVAFQAPRTRAGPLPDNIRREILELGFPDDGYNYLLHLREIKNTGGGSAYYENSKAKLDQVTRDVKAYDASRVHVPGIGDDLKANSIYTVAAKTFGVKVQKAVDPEVAALLDDDDDLSRFGSDVEDLEEDFVVQANLPEEGEHIIDEEMNLNEEHKVSNECSISSGNYYPEGEEDNAIHESRSHQVKAEIECVDAKPRVRRLLDEQFDLLTLQEYGTESENEYDGSISAEDEPLAEKLNSALKNHVKDDLELEGKYRVPADILHENEGSNNDEVVESAVEVIRRCAEYAEMYENEHQDNDEVVIVEESSDESEVWDCETIVSTYSNLDNHPGKIEAPRTRKKIILRGKEQLPVDSGRSHKVKETPESESTQPKEEKKGGKPHNGEAKKEKKEPGKPHSGDQSKEEKKERKAAVKVERREARRTKKELKGVYRCEGQRAQKVAAYTGASTIHLL</sequence>
<evidence type="ECO:0008006" key="5">
    <source>
        <dbReference type="Google" id="ProtNLM"/>
    </source>
</evidence>
<dbReference type="Proteomes" id="UP000230069">
    <property type="component" value="Unassembled WGS sequence"/>
</dbReference>
<reference evidence="3 4" key="1">
    <citation type="submission" date="2017-09" db="EMBL/GenBank/DDBJ databases">
        <title>WGS assembly of Aquilegia coerulea Goldsmith.</title>
        <authorList>
            <person name="Hodges S."/>
            <person name="Kramer E."/>
            <person name="Nordborg M."/>
            <person name="Tomkins J."/>
            <person name="Borevitz J."/>
            <person name="Derieg N."/>
            <person name="Yan J."/>
            <person name="Mihaltcheva S."/>
            <person name="Hayes R.D."/>
            <person name="Rokhsar D."/>
        </authorList>
    </citation>
    <scope>NUCLEOTIDE SEQUENCE [LARGE SCALE GENOMIC DNA]</scope>
    <source>
        <strain evidence="4">cv. Goldsmith</strain>
    </source>
</reference>
<organism evidence="3 4">
    <name type="scientific">Aquilegia coerulea</name>
    <name type="common">Rocky mountain columbine</name>
    <dbReference type="NCBI Taxonomy" id="218851"/>
    <lineage>
        <taxon>Eukaryota</taxon>
        <taxon>Viridiplantae</taxon>
        <taxon>Streptophyta</taxon>
        <taxon>Embryophyta</taxon>
        <taxon>Tracheophyta</taxon>
        <taxon>Spermatophyta</taxon>
        <taxon>Magnoliopsida</taxon>
        <taxon>Ranunculales</taxon>
        <taxon>Ranunculaceae</taxon>
        <taxon>Thalictroideae</taxon>
        <taxon>Aquilegia</taxon>
    </lineage>
</organism>